<dbReference type="InterPro" id="IPR041698">
    <property type="entry name" value="Methyltransf_25"/>
</dbReference>
<evidence type="ECO:0000256" key="2">
    <source>
        <dbReference type="ARBA" id="ARBA00023002"/>
    </source>
</evidence>
<evidence type="ECO:0000256" key="4">
    <source>
        <dbReference type="SAM" id="MobiDB-lite"/>
    </source>
</evidence>
<dbReference type="InterPro" id="IPR050097">
    <property type="entry name" value="Ferredoxin-NADP_redctase_2"/>
</dbReference>
<dbReference type="PRINTS" id="PR00469">
    <property type="entry name" value="PNDRDTASEII"/>
</dbReference>
<sequence length="593" mass="61796">MTTQTPTGPEQNAYDVVVIGGGPAGLSGALTLGRARRSVLVVDAGQPRNAPADGIHGYLGREGAPPGELLADGRAEAAGYGAEILAGAVTDVERRGDDGFRVVLDGGGAVLARRLLLATGLLDELPELPGLAERWGRQVLHCPYCHGWEVRDQSVGVLGTGPMSVHQALLWRQWAGGITLFLHTGPEPSDEEFEQLAARGVSVVDGEVVGLEPVGDGSAGLGVRLAGGKLIELQALAVAPKFTARGIGLLAGLGLAATDLELGGQVVGSHLLADPTGATAAPGVWVAGNATGLHEQVIGSAAAGVRAAAAINGDLVAEDTRRAVALRRRSGAEPFSAEAEREVCERVLGDRRHGLPPYPGDPAGPGDRADTAASEGPVASADPADASPATAEEFWDTRYRTSERIWSGEPNGVLVREAAPLAPGRALDLGCGEGADAVWLARQGWRVTAVDVSGVALERGARHAEEHGVADLIDWQRHDLAETFPDGAFELVSAQFLHSEQEFPRDRILRSAAAAVVPGGILLIVGHARRPAADDHHAHLELPSPEQVLAGLDLPPDAWEVLRSEEHRRTVTNAEGQPAPGTDNTLQLRRRVG</sequence>
<feature type="domain" description="FAD/NAD(P)-binding" evidence="5">
    <location>
        <begin position="14"/>
        <end position="303"/>
    </location>
</feature>
<dbReference type="Pfam" id="PF07992">
    <property type="entry name" value="Pyr_redox_2"/>
    <property type="match status" value="1"/>
</dbReference>
<keyword evidence="1" id="KW-0285">Flavoprotein</keyword>
<dbReference type="SUPFAM" id="SSF53335">
    <property type="entry name" value="S-adenosyl-L-methionine-dependent methyltransferases"/>
    <property type="match status" value="1"/>
</dbReference>
<dbReference type="InterPro" id="IPR029063">
    <property type="entry name" value="SAM-dependent_MTases_sf"/>
</dbReference>
<evidence type="ECO:0000256" key="1">
    <source>
        <dbReference type="ARBA" id="ARBA00022630"/>
    </source>
</evidence>
<reference evidence="7 8" key="1">
    <citation type="submission" date="2024-09" db="EMBL/GenBank/DDBJ databases">
        <authorList>
            <person name="Lee S.D."/>
        </authorList>
    </citation>
    <scope>NUCLEOTIDE SEQUENCE [LARGE SCALE GENOMIC DNA]</scope>
    <source>
        <strain evidence="7 8">N8-3</strain>
    </source>
</reference>
<dbReference type="Proteomes" id="UP001592531">
    <property type="component" value="Unassembled WGS sequence"/>
</dbReference>
<feature type="region of interest" description="Disordered" evidence="4">
    <location>
        <begin position="350"/>
        <end position="392"/>
    </location>
</feature>
<dbReference type="PRINTS" id="PR00368">
    <property type="entry name" value="FADPNR"/>
</dbReference>
<keyword evidence="8" id="KW-1185">Reference proteome</keyword>
<comment type="caution">
    <text evidence="7">The sequence shown here is derived from an EMBL/GenBank/DDBJ whole genome shotgun (WGS) entry which is preliminary data.</text>
</comment>
<evidence type="ECO:0000256" key="3">
    <source>
        <dbReference type="ARBA" id="ARBA00048132"/>
    </source>
</evidence>
<evidence type="ECO:0000259" key="6">
    <source>
        <dbReference type="Pfam" id="PF13649"/>
    </source>
</evidence>
<dbReference type="EMBL" id="JBHFAB010000002">
    <property type="protein sequence ID" value="MFC1415684.1"/>
    <property type="molecule type" value="Genomic_DNA"/>
</dbReference>
<dbReference type="SUPFAM" id="SSF51905">
    <property type="entry name" value="FAD/NAD(P)-binding domain"/>
    <property type="match status" value="1"/>
</dbReference>
<dbReference type="Gene3D" id="3.40.50.150">
    <property type="entry name" value="Vaccinia Virus protein VP39"/>
    <property type="match status" value="1"/>
</dbReference>
<protein>
    <submittedName>
        <fullName evidence="7">FAD-dependent oxidoreductase</fullName>
    </submittedName>
</protein>
<dbReference type="InterPro" id="IPR036188">
    <property type="entry name" value="FAD/NAD-bd_sf"/>
</dbReference>
<evidence type="ECO:0000259" key="5">
    <source>
        <dbReference type="Pfam" id="PF07992"/>
    </source>
</evidence>
<feature type="compositionally biased region" description="Low complexity" evidence="4">
    <location>
        <begin position="379"/>
        <end position="389"/>
    </location>
</feature>
<gene>
    <name evidence="7" type="ORF">ACEZDE_03360</name>
</gene>
<name>A0ABV6VPL1_9ACTN</name>
<dbReference type="Pfam" id="PF13649">
    <property type="entry name" value="Methyltransf_25"/>
    <property type="match status" value="1"/>
</dbReference>
<dbReference type="Gene3D" id="3.50.50.60">
    <property type="entry name" value="FAD/NAD(P)-binding domain"/>
    <property type="match status" value="2"/>
</dbReference>
<comment type="catalytic activity">
    <reaction evidence="3">
        <text>[thioredoxin]-dithiol + NADP(+) = [thioredoxin]-disulfide + NADPH + H(+)</text>
        <dbReference type="Rhea" id="RHEA:20345"/>
        <dbReference type="Rhea" id="RHEA-COMP:10698"/>
        <dbReference type="Rhea" id="RHEA-COMP:10700"/>
        <dbReference type="ChEBI" id="CHEBI:15378"/>
        <dbReference type="ChEBI" id="CHEBI:29950"/>
        <dbReference type="ChEBI" id="CHEBI:50058"/>
        <dbReference type="ChEBI" id="CHEBI:57783"/>
        <dbReference type="ChEBI" id="CHEBI:58349"/>
        <dbReference type="EC" id="1.8.1.9"/>
    </reaction>
</comment>
<evidence type="ECO:0000313" key="7">
    <source>
        <dbReference type="EMBL" id="MFC1415684.1"/>
    </source>
</evidence>
<feature type="domain" description="Methyltransferase" evidence="6">
    <location>
        <begin position="427"/>
        <end position="520"/>
    </location>
</feature>
<dbReference type="PANTHER" id="PTHR48105">
    <property type="entry name" value="THIOREDOXIN REDUCTASE 1-RELATED-RELATED"/>
    <property type="match status" value="1"/>
</dbReference>
<accession>A0ABV6VPL1</accession>
<organism evidence="7 8">
    <name type="scientific">Streptacidiphilus cavernicola</name>
    <dbReference type="NCBI Taxonomy" id="3342716"/>
    <lineage>
        <taxon>Bacteria</taxon>
        <taxon>Bacillati</taxon>
        <taxon>Actinomycetota</taxon>
        <taxon>Actinomycetes</taxon>
        <taxon>Kitasatosporales</taxon>
        <taxon>Streptomycetaceae</taxon>
        <taxon>Streptacidiphilus</taxon>
    </lineage>
</organism>
<dbReference type="CDD" id="cd02440">
    <property type="entry name" value="AdoMet_MTases"/>
    <property type="match status" value="1"/>
</dbReference>
<dbReference type="InterPro" id="IPR023753">
    <property type="entry name" value="FAD/NAD-binding_dom"/>
</dbReference>
<dbReference type="RefSeq" id="WP_380531811.1">
    <property type="nucleotide sequence ID" value="NZ_JBHFAB010000002.1"/>
</dbReference>
<keyword evidence="2" id="KW-0560">Oxidoreductase</keyword>
<proteinExistence type="predicted"/>
<evidence type="ECO:0000313" key="8">
    <source>
        <dbReference type="Proteomes" id="UP001592531"/>
    </source>
</evidence>